<feature type="compositionally biased region" description="Polar residues" evidence="2">
    <location>
        <begin position="216"/>
        <end position="225"/>
    </location>
</feature>
<feature type="compositionally biased region" description="Basic residues" evidence="2">
    <location>
        <begin position="294"/>
        <end position="304"/>
    </location>
</feature>
<feature type="region of interest" description="Disordered" evidence="2">
    <location>
        <begin position="294"/>
        <end position="351"/>
    </location>
</feature>
<dbReference type="EMBL" id="JAHQIW010006688">
    <property type="protein sequence ID" value="KAJ1369845.1"/>
    <property type="molecule type" value="Genomic_DNA"/>
</dbReference>
<feature type="compositionally biased region" description="Basic and acidic residues" evidence="2">
    <location>
        <begin position="102"/>
        <end position="133"/>
    </location>
</feature>
<accession>A0AAD5WH78</accession>
<organism evidence="3 4">
    <name type="scientific">Parelaphostrongylus tenuis</name>
    <name type="common">Meningeal worm</name>
    <dbReference type="NCBI Taxonomy" id="148309"/>
    <lineage>
        <taxon>Eukaryota</taxon>
        <taxon>Metazoa</taxon>
        <taxon>Ecdysozoa</taxon>
        <taxon>Nematoda</taxon>
        <taxon>Chromadorea</taxon>
        <taxon>Rhabditida</taxon>
        <taxon>Rhabditina</taxon>
        <taxon>Rhabditomorpha</taxon>
        <taxon>Strongyloidea</taxon>
        <taxon>Metastrongylidae</taxon>
        <taxon>Parelaphostrongylus</taxon>
    </lineage>
</organism>
<dbReference type="Proteomes" id="UP001196413">
    <property type="component" value="Unassembled WGS sequence"/>
</dbReference>
<feature type="region of interest" description="Disordered" evidence="2">
    <location>
        <begin position="216"/>
        <end position="260"/>
    </location>
</feature>
<feature type="compositionally biased region" description="Polar residues" evidence="2">
    <location>
        <begin position="89"/>
        <end position="98"/>
    </location>
</feature>
<gene>
    <name evidence="3" type="ORF">KIN20_031425</name>
</gene>
<evidence type="ECO:0000313" key="3">
    <source>
        <dbReference type="EMBL" id="KAJ1369845.1"/>
    </source>
</evidence>
<keyword evidence="1" id="KW-0175">Coiled coil</keyword>
<feature type="compositionally biased region" description="Basic and acidic residues" evidence="2">
    <location>
        <begin position="229"/>
        <end position="260"/>
    </location>
</feature>
<feature type="region of interest" description="Disordered" evidence="2">
    <location>
        <begin position="89"/>
        <end position="133"/>
    </location>
</feature>
<reference evidence="3" key="1">
    <citation type="submission" date="2021-06" db="EMBL/GenBank/DDBJ databases">
        <title>Parelaphostrongylus tenuis whole genome reference sequence.</title>
        <authorList>
            <person name="Garwood T.J."/>
            <person name="Larsen P.A."/>
            <person name="Fountain-Jones N.M."/>
            <person name="Garbe J.R."/>
            <person name="Macchietto M.G."/>
            <person name="Kania S.A."/>
            <person name="Gerhold R.W."/>
            <person name="Richards J.E."/>
            <person name="Wolf T.M."/>
        </authorList>
    </citation>
    <scope>NUCLEOTIDE SEQUENCE</scope>
    <source>
        <strain evidence="3">MNPRO001-30</strain>
        <tissue evidence="3">Meninges</tissue>
    </source>
</reference>
<keyword evidence="4" id="KW-1185">Reference proteome</keyword>
<evidence type="ECO:0000256" key="1">
    <source>
        <dbReference type="SAM" id="Coils"/>
    </source>
</evidence>
<name>A0AAD5WH78_PARTN</name>
<protein>
    <submittedName>
        <fullName evidence="3">Uncharacterized protein</fullName>
    </submittedName>
</protein>
<feature type="coiled-coil region" evidence="1">
    <location>
        <begin position="140"/>
        <end position="174"/>
    </location>
</feature>
<evidence type="ECO:0000313" key="4">
    <source>
        <dbReference type="Proteomes" id="UP001196413"/>
    </source>
</evidence>
<proteinExistence type="predicted"/>
<dbReference type="AlphaFoldDB" id="A0AAD5WH78"/>
<evidence type="ECO:0000256" key="2">
    <source>
        <dbReference type="SAM" id="MobiDB-lite"/>
    </source>
</evidence>
<comment type="caution">
    <text evidence="3">The sequence shown here is derived from an EMBL/GenBank/DDBJ whole genome shotgun (WGS) entry which is preliminary data.</text>
</comment>
<sequence length="351" mass="39644">MEEHESISLIHNVPSNHIVPGKSALIRKSMSTDEFLNDLQRLRERSDKLQVSRGRNWTLFRKPREGEDNANAILFSSQKVAPLTCEQNGANKKCSANSPGDLVREPGPRLREKSTTPKKRDQHAAHDYAERRTPRVCMSTDEFLNDLQRLRERSDKLQNEIKKLEERIDQKQQEFLGSLNYPEVFQVKKPREGEDNANAILFSSQKVAPLTCEQNGANKKCSANSPGDLVREPGPRLREKSTTPKKRDQHAAHDYAERRTPRVCVKSAGARERNTIYGFTGAAFIKAKGLPKHQAVKTKVRRPMKANVTTSMRTKPKHQAAPIKTEAGAPMRPNVTTPMKIESSSRGKPKE</sequence>